<dbReference type="PROSITE" id="PS51257">
    <property type="entry name" value="PROKAR_LIPOPROTEIN"/>
    <property type="match status" value="1"/>
</dbReference>
<evidence type="ECO:0000259" key="5">
    <source>
        <dbReference type="PROSITE" id="PS51123"/>
    </source>
</evidence>
<dbReference type="Pfam" id="PF00691">
    <property type="entry name" value="OmpA"/>
    <property type="match status" value="1"/>
</dbReference>
<comment type="subcellular location">
    <subcellularLocation>
        <location evidence="1">Cell outer membrane</location>
    </subcellularLocation>
</comment>
<organism evidence="6 7">
    <name type="scientific">Qipengyuania spongiae</name>
    <dbReference type="NCBI Taxonomy" id="2909673"/>
    <lineage>
        <taxon>Bacteria</taxon>
        <taxon>Pseudomonadati</taxon>
        <taxon>Pseudomonadota</taxon>
        <taxon>Alphaproteobacteria</taxon>
        <taxon>Sphingomonadales</taxon>
        <taxon>Erythrobacteraceae</taxon>
        <taxon>Qipengyuania</taxon>
    </lineage>
</organism>
<evidence type="ECO:0000256" key="2">
    <source>
        <dbReference type="ARBA" id="ARBA00023136"/>
    </source>
</evidence>
<dbReference type="Proteomes" id="UP001065265">
    <property type="component" value="Chromosome"/>
</dbReference>
<dbReference type="RefSeq" id="WP_265559926.1">
    <property type="nucleotide sequence ID" value="NZ_CP092471.1"/>
</dbReference>
<evidence type="ECO:0000313" key="7">
    <source>
        <dbReference type="Proteomes" id="UP001065265"/>
    </source>
</evidence>
<dbReference type="InterPro" id="IPR036737">
    <property type="entry name" value="OmpA-like_sf"/>
</dbReference>
<dbReference type="Gene3D" id="3.30.1330.60">
    <property type="entry name" value="OmpA-like domain"/>
    <property type="match status" value="1"/>
</dbReference>
<proteinExistence type="predicted"/>
<protein>
    <submittedName>
        <fullName evidence="6">OmpA family protein</fullName>
    </submittedName>
</protein>
<gene>
    <name evidence="6" type="ORF">L1F33_03440</name>
</gene>
<reference evidence="6" key="1">
    <citation type="submission" date="2022-02" db="EMBL/GenBank/DDBJ databases">
        <title>Qipengyuania spongiae sp. nov., isolated from marine sponge.</title>
        <authorList>
            <person name="Li Z."/>
            <person name="Zhang M."/>
        </authorList>
    </citation>
    <scope>NUCLEOTIDE SEQUENCE</scope>
    <source>
        <strain evidence="6">PHS-Z21</strain>
    </source>
</reference>
<evidence type="ECO:0000256" key="4">
    <source>
        <dbReference type="PROSITE-ProRule" id="PRU00473"/>
    </source>
</evidence>
<evidence type="ECO:0000256" key="3">
    <source>
        <dbReference type="ARBA" id="ARBA00023237"/>
    </source>
</evidence>
<keyword evidence="2 4" id="KW-0472">Membrane</keyword>
<sequence length="342" mass="36643">MKIAIPAATLAILLAGCTVKEAEDEAQDSTLAAGETAVEEEDGAVFADGEAMPLNIVQTHPNGTRIALESIRATPTETLVTMTILNGSIHPVTLNGFGGAYLFSPDGGKLMLEAPANNESLEIPPGQEVRAELVFKGKLTQGGPATLFVNNARYLEDDDSRYPGFRIPMQLTAAAFTEREAKKKSSSLRLIASEPEPAATRSASTISTLRSELKATETERGTLVSLPGDVLFDTDKADIRPAARSTLDMLAQLIKAQPAAKITIEGHTDSQGEDAYNQRLSERRAQAVRDYLKDVRQVPASRMSTRGIGEDRPVAQNMTPDGRENAAGMAKNRRVEVIIGEG</sequence>
<evidence type="ECO:0000313" key="6">
    <source>
        <dbReference type="EMBL" id="UVI40023.1"/>
    </source>
</evidence>
<dbReference type="PRINTS" id="PR01021">
    <property type="entry name" value="OMPADOMAIN"/>
</dbReference>
<name>A0ABY5T3W8_9SPHN</name>
<accession>A0ABY5T3W8</accession>
<dbReference type="EMBL" id="CP092471">
    <property type="protein sequence ID" value="UVI40023.1"/>
    <property type="molecule type" value="Genomic_DNA"/>
</dbReference>
<feature type="domain" description="OmpA-like" evidence="5">
    <location>
        <begin position="219"/>
        <end position="342"/>
    </location>
</feature>
<dbReference type="CDD" id="cd07185">
    <property type="entry name" value="OmpA_C-like"/>
    <property type="match status" value="1"/>
</dbReference>
<dbReference type="PROSITE" id="PS51123">
    <property type="entry name" value="OMPA_2"/>
    <property type="match status" value="1"/>
</dbReference>
<keyword evidence="3" id="KW-0998">Cell outer membrane</keyword>
<dbReference type="PANTHER" id="PTHR30329:SF21">
    <property type="entry name" value="LIPOPROTEIN YIAD-RELATED"/>
    <property type="match status" value="1"/>
</dbReference>
<keyword evidence="7" id="KW-1185">Reference proteome</keyword>
<dbReference type="PANTHER" id="PTHR30329">
    <property type="entry name" value="STATOR ELEMENT OF FLAGELLAR MOTOR COMPLEX"/>
    <property type="match status" value="1"/>
</dbReference>
<dbReference type="SUPFAM" id="SSF103088">
    <property type="entry name" value="OmpA-like"/>
    <property type="match status" value="1"/>
</dbReference>
<dbReference type="InterPro" id="IPR006665">
    <property type="entry name" value="OmpA-like"/>
</dbReference>
<dbReference type="InterPro" id="IPR006664">
    <property type="entry name" value="OMP_bac"/>
</dbReference>
<evidence type="ECO:0000256" key="1">
    <source>
        <dbReference type="ARBA" id="ARBA00004442"/>
    </source>
</evidence>
<dbReference type="InterPro" id="IPR050330">
    <property type="entry name" value="Bact_OuterMem_StrucFunc"/>
</dbReference>